<reference evidence="1 2" key="1">
    <citation type="submission" date="2016-06" db="EMBL/GenBank/DDBJ databases">
        <authorList>
            <person name="Kjaerup R.B."/>
            <person name="Dalgaard T.S."/>
            <person name="Juul-Madsen H.R."/>
        </authorList>
    </citation>
    <scope>NUCLEOTIDE SEQUENCE [LARGE SCALE GENOMIC DNA]</scope>
    <source>
        <strain evidence="1 2">1276495.2</strain>
    </source>
</reference>
<dbReference type="PANTHER" id="PTHR39337:SF1">
    <property type="entry name" value="BLR5642 PROTEIN"/>
    <property type="match status" value="1"/>
</dbReference>
<accession>A0A1A3KUS6</accession>
<dbReference type="Proteomes" id="UP000093925">
    <property type="component" value="Unassembled WGS sequence"/>
</dbReference>
<evidence type="ECO:0000313" key="2">
    <source>
        <dbReference type="Proteomes" id="UP000093925"/>
    </source>
</evidence>
<dbReference type="Pfam" id="PF04343">
    <property type="entry name" value="DUF488"/>
    <property type="match status" value="1"/>
</dbReference>
<gene>
    <name evidence="1" type="ORF">A5640_05585</name>
</gene>
<dbReference type="InterPro" id="IPR014519">
    <property type="entry name" value="UCP024492"/>
</dbReference>
<dbReference type="EMBL" id="LZLM01000038">
    <property type="protein sequence ID" value="OBJ88194.1"/>
    <property type="molecule type" value="Genomic_DNA"/>
</dbReference>
<dbReference type="InterPro" id="IPR007438">
    <property type="entry name" value="DUF488"/>
</dbReference>
<dbReference type="AlphaFoldDB" id="A0A1A3KUS6"/>
<dbReference type="RefSeq" id="WP_065139029.1">
    <property type="nucleotide sequence ID" value="NZ_LZLM01000038.1"/>
</dbReference>
<sequence length="153" mass="16436">MGTSDATAATGTLISIGYEGKTVGDLVKQLLEQDVRVLVDVRLTPLSRKPGLSKTKLAAALHAAGIEYIHHRALGNPKDNRAGFRAGEPESLARYHEVLDTADASVALDHVCELLDGGVVALLCFEQDHAECHRNVVIDRVLKTRPKAAVVHV</sequence>
<dbReference type="PIRSF" id="PIRSF024492">
    <property type="entry name" value="UCP024492"/>
    <property type="match status" value="1"/>
</dbReference>
<comment type="caution">
    <text evidence="1">The sequence shown here is derived from an EMBL/GenBank/DDBJ whole genome shotgun (WGS) entry which is preliminary data.</text>
</comment>
<protein>
    <recommendedName>
        <fullName evidence="3">DUF488 domain-containing protein</fullName>
    </recommendedName>
</protein>
<dbReference type="PANTHER" id="PTHR39337">
    <property type="entry name" value="BLR5642 PROTEIN"/>
    <property type="match status" value="1"/>
</dbReference>
<evidence type="ECO:0008006" key="3">
    <source>
        <dbReference type="Google" id="ProtNLM"/>
    </source>
</evidence>
<organism evidence="1 2">
    <name type="scientific">Mycobacterium asiaticum</name>
    <dbReference type="NCBI Taxonomy" id="1790"/>
    <lineage>
        <taxon>Bacteria</taxon>
        <taxon>Bacillati</taxon>
        <taxon>Actinomycetota</taxon>
        <taxon>Actinomycetes</taxon>
        <taxon>Mycobacteriales</taxon>
        <taxon>Mycobacteriaceae</taxon>
        <taxon>Mycobacterium</taxon>
    </lineage>
</organism>
<proteinExistence type="predicted"/>
<evidence type="ECO:0000313" key="1">
    <source>
        <dbReference type="EMBL" id="OBJ88194.1"/>
    </source>
</evidence>
<name>A0A1A3KUS6_MYCAS</name>